<dbReference type="GO" id="GO:0016114">
    <property type="term" value="P:terpenoid biosynthetic process"/>
    <property type="evidence" value="ECO:0007669"/>
    <property type="project" value="UniProtKB-UniRule"/>
</dbReference>
<comment type="catalytic activity">
    <reaction evidence="10">
        <text>4-CDP-2-C-methyl-D-erythritol + ATP = 4-CDP-2-C-methyl-D-erythritol 2-phosphate + ADP + H(+)</text>
        <dbReference type="Rhea" id="RHEA:18437"/>
        <dbReference type="ChEBI" id="CHEBI:15378"/>
        <dbReference type="ChEBI" id="CHEBI:30616"/>
        <dbReference type="ChEBI" id="CHEBI:57823"/>
        <dbReference type="ChEBI" id="CHEBI:57919"/>
        <dbReference type="ChEBI" id="CHEBI:456216"/>
        <dbReference type="EC" id="2.7.1.148"/>
    </reaction>
</comment>
<dbReference type="Gene3D" id="3.30.230.10">
    <property type="match status" value="1"/>
</dbReference>
<keyword evidence="4 10" id="KW-0808">Transferase</keyword>
<dbReference type="Pfam" id="PF08544">
    <property type="entry name" value="GHMP_kinases_C"/>
    <property type="match status" value="1"/>
</dbReference>
<feature type="domain" description="GHMP kinase C-terminal" evidence="12">
    <location>
        <begin position="203"/>
        <end position="261"/>
    </location>
</feature>
<dbReference type="SUPFAM" id="SSF54211">
    <property type="entry name" value="Ribosomal protein S5 domain 2-like"/>
    <property type="match status" value="1"/>
</dbReference>
<evidence type="ECO:0000256" key="3">
    <source>
        <dbReference type="ARBA" id="ARBA00017473"/>
    </source>
</evidence>
<keyword evidence="14" id="KW-1185">Reference proteome</keyword>
<evidence type="ECO:0000313" key="14">
    <source>
        <dbReference type="Proteomes" id="UP001139971"/>
    </source>
</evidence>
<evidence type="ECO:0000256" key="6">
    <source>
        <dbReference type="ARBA" id="ARBA00022777"/>
    </source>
</evidence>
<comment type="caution">
    <text evidence="13">The sequence shown here is derived from an EMBL/GenBank/DDBJ whole genome shotgun (WGS) entry which is preliminary data.</text>
</comment>
<evidence type="ECO:0000256" key="9">
    <source>
        <dbReference type="ARBA" id="ARBA00032554"/>
    </source>
</evidence>
<dbReference type="SUPFAM" id="SSF55060">
    <property type="entry name" value="GHMP Kinase, C-terminal domain"/>
    <property type="match status" value="1"/>
</dbReference>
<keyword evidence="7 10" id="KW-0067">ATP-binding</keyword>
<dbReference type="HAMAP" id="MF_00061">
    <property type="entry name" value="IspE"/>
    <property type="match status" value="1"/>
</dbReference>
<evidence type="ECO:0000313" key="13">
    <source>
        <dbReference type="EMBL" id="MDC8011502.1"/>
    </source>
</evidence>
<keyword evidence="6 10" id="KW-0418">Kinase</keyword>
<evidence type="ECO:0000256" key="5">
    <source>
        <dbReference type="ARBA" id="ARBA00022741"/>
    </source>
</evidence>
<gene>
    <name evidence="10 13" type="primary">ispE</name>
    <name evidence="13" type="ORF">OD750_002950</name>
</gene>
<dbReference type="InterPro" id="IPR036554">
    <property type="entry name" value="GHMP_kinase_C_sf"/>
</dbReference>
<protein>
    <recommendedName>
        <fullName evidence="3 10">4-diphosphocytidyl-2-C-methyl-D-erythritol kinase</fullName>
        <shortName evidence="10">CMK</shortName>
        <ecNumber evidence="2 10">2.7.1.148</ecNumber>
    </recommendedName>
    <alternativeName>
        <fullName evidence="9 10">4-(cytidine-5'-diphospho)-2-C-methyl-D-erythritol kinase</fullName>
    </alternativeName>
</protein>
<dbReference type="PANTHER" id="PTHR43527">
    <property type="entry name" value="4-DIPHOSPHOCYTIDYL-2-C-METHYL-D-ERYTHRITOL KINASE, CHLOROPLASTIC"/>
    <property type="match status" value="1"/>
</dbReference>
<proteinExistence type="inferred from homology"/>
<sequence>MTAWTRWPAPAKLNLFLNITGRRADGYHTLQTMFQLLDWGDEIALAPRADGRIERVRGMAGVAPHDDLVVRAAQALQPHAAPGSGVDIAVDKRVPAGGGLGGGSSDAATVLVALNAIWRCGLSVDALAHIGLALGADVPVFVRGRSAWADGIGEILTPVDLPERWYVVVDPQTPVPTGPLFQAPELTRDAAPTTIPRFLSGAEVSNAFEPVVAARYPAVAQALIRLGRYGRARLSGSGGCVFVDVAGEAQARQIVRDCPEGCAAYAARGVNRSPLLAALEDYGDGKP</sequence>
<reference evidence="13" key="1">
    <citation type="submission" date="2023-02" db="EMBL/GenBank/DDBJ databases">
        <title>Tahibacter soli sp. nov. isolated from soil.</title>
        <authorList>
            <person name="Baek J.H."/>
            <person name="Lee J.K."/>
            <person name="Choi D.G."/>
            <person name="Jeon C.O."/>
        </authorList>
    </citation>
    <scope>NUCLEOTIDE SEQUENCE</scope>
    <source>
        <strain evidence="13">BL</strain>
    </source>
</reference>
<evidence type="ECO:0000256" key="2">
    <source>
        <dbReference type="ARBA" id="ARBA00012052"/>
    </source>
</evidence>
<dbReference type="GO" id="GO:0050515">
    <property type="term" value="F:4-(cytidine 5'-diphospho)-2-C-methyl-D-erythritol kinase activity"/>
    <property type="evidence" value="ECO:0007669"/>
    <property type="project" value="UniProtKB-UniRule"/>
</dbReference>
<keyword evidence="5 10" id="KW-0547">Nucleotide-binding</keyword>
<dbReference type="Gene3D" id="3.30.70.890">
    <property type="entry name" value="GHMP kinase, C-terminal domain"/>
    <property type="match status" value="1"/>
</dbReference>
<comment type="pathway">
    <text evidence="10">Isoprenoid biosynthesis; isopentenyl diphosphate biosynthesis via DXP pathway; isopentenyl diphosphate from 1-deoxy-D-xylulose 5-phosphate: step 3/6.</text>
</comment>
<feature type="domain" description="GHMP kinase N-terminal" evidence="11">
    <location>
        <begin position="68"/>
        <end position="144"/>
    </location>
</feature>
<feature type="binding site" evidence="10">
    <location>
        <begin position="95"/>
        <end position="105"/>
    </location>
    <ligand>
        <name>ATP</name>
        <dbReference type="ChEBI" id="CHEBI:30616"/>
    </ligand>
</feature>
<dbReference type="Pfam" id="PF00288">
    <property type="entry name" value="GHMP_kinases_N"/>
    <property type="match status" value="1"/>
</dbReference>
<dbReference type="EMBL" id="JAOVZO020000003">
    <property type="protein sequence ID" value="MDC8011502.1"/>
    <property type="molecule type" value="Genomic_DNA"/>
</dbReference>
<comment type="function">
    <text evidence="10">Catalyzes the phosphorylation of the position 2 hydroxy group of 4-diphosphocytidyl-2C-methyl-D-erythritol.</text>
</comment>
<dbReference type="InterPro" id="IPR004424">
    <property type="entry name" value="IspE"/>
</dbReference>
<dbReference type="PANTHER" id="PTHR43527:SF2">
    <property type="entry name" value="4-DIPHOSPHOCYTIDYL-2-C-METHYL-D-ERYTHRITOL KINASE, CHLOROPLASTIC"/>
    <property type="match status" value="1"/>
</dbReference>
<dbReference type="GO" id="GO:0019288">
    <property type="term" value="P:isopentenyl diphosphate biosynthetic process, methylerythritol 4-phosphate pathway"/>
    <property type="evidence" value="ECO:0007669"/>
    <property type="project" value="UniProtKB-UniRule"/>
</dbReference>
<dbReference type="InterPro" id="IPR020568">
    <property type="entry name" value="Ribosomal_Su5_D2-typ_SF"/>
</dbReference>
<dbReference type="InterPro" id="IPR006204">
    <property type="entry name" value="GHMP_kinase_N_dom"/>
</dbReference>
<evidence type="ECO:0000256" key="8">
    <source>
        <dbReference type="ARBA" id="ARBA00023229"/>
    </source>
</evidence>
<evidence type="ECO:0000256" key="1">
    <source>
        <dbReference type="ARBA" id="ARBA00009684"/>
    </source>
</evidence>
<evidence type="ECO:0000256" key="7">
    <source>
        <dbReference type="ARBA" id="ARBA00022840"/>
    </source>
</evidence>
<name>A0A9X4BHU6_9GAMM</name>
<dbReference type="InterPro" id="IPR014721">
    <property type="entry name" value="Ribsml_uS5_D2-typ_fold_subgr"/>
</dbReference>
<dbReference type="PIRSF" id="PIRSF010376">
    <property type="entry name" value="IspE"/>
    <property type="match status" value="1"/>
</dbReference>
<dbReference type="NCBIfam" id="TIGR00154">
    <property type="entry name" value="ispE"/>
    <property type="match status" value="1"/>
</dbReference>
<evidence type="ECO:0000259" key="11">
    <source>
        <dbReference type="Pfam" id="PF00288"/>
    </source>
</evidence>
<feature type="active site" evidence="10">
    <location>
        <position position="12"/>
    </location>
</feature>
<keyword evidence="8 10" id="KW-0414">Isoprene biosynthesis</keyword>
<dbReference type="RefSeq" id="WP_263542724.1">
    <property type="nucleotide sequence ID" value="NZ_JAOVZO020000003.1"/>
</dbReference>
<evidence type="ECO:0000259" key="12">
    <source>
        <dbReference type="Pfam" id="PF08544"/>
    </source>
</evidence>
<organism evidence="13 14">
    <name type="scientific">Tahibacter soli</name>
    <dbReference type="NCBI Taxonomy" id="2983605"/>
    <lineage>
        <taxon>Bacteria</taxon>
        <taxon>Pseudomonadati</taxon>
        <taxon>Pseudomonadota</taxon>
        <taxon>Gammaproteobacteria</taxon>
        <taxon>Lysobacterales</taxon>
        <taxon>Rhodanobacteraceae</taxon>
        <taxon>Tahibacter</taxon>
    </lineage>
</organism>
<evidence type="ECO:0000256" key="4">
    <source>
        <dbReference type="ARBA" id="ARBA00022679"/>
    </source>
</evidence>
<evidence type="ECO:0000256" key="10">
    <source>
        <dbReference type="HAMAP-Rule" id="MF_00061"/>
    </source>
</evidence>
<dbReference type="GO" id="GO:0005524">
    <property type="term" value="F:ATP binding"/>
    <property type="evidence" value="ECO:0007669"/>
    <property type="project" value="UniProtKB-UniRule"/>
</dbReference>
<dbReference type="Proteomes" id="UP001139971">
    <property type="component" value="Unassembled WGS sequence"/>
</dbReference>
<feature type="active site" evidence="10">
    <location>
        <position position="137"/>
    </location>
</feature>
<dbReference type="EC" id="2.7.1.148" evidence="2 10"/>
<dbReference type="InterPro" id="IPR013750">
    <property type="entry name" value="GHMP_kinase_C_dom"/>
</dbReference>
<dbReference type="AlphaFoldDB" id="A0A9X4BHU6"/>
<comment type="similarity">
    <text evidence="1 10">Belongs to the GHMP kinase family. IspE subfamily.</text>
</comment>
<accession>A0A9X4BHU6</accession>